<evidence type="ECO:0000313" key="1">
    <source>
        <dbReference type="EMBL" id="CAI6040401.1"/>
    </source>
</evidence>
<dbReference type="EMBL" id="CABFNP030000530">
    <property type="protein sequence ID" value="CAI6040401.1"/>
    <property type="molecule type" value="Genomic_DNA"/>
</dbReference>
<comment type="caution">
    <text evidence="1">The sequence shown here is derived from an EMBL/GenBank/DDBJ whole genome shotgun (WGS) entry which is preliminary data.</text>
</comment>
<organism evidence="1 2">
    <name type="scientific">Clonostachys chloroleuca</name>
    <dbReference type="NCBI Taxonomy" id="1926264"/>
    <lineage>
        <taxon>Eukaryota</taxon>
        <taxon>Fungi</taxon>
        <taxon>Dikarya</taxon>
        <taxon>Ascomycota</taxon>
        <taxon>Pezizomycotina</taxon>
        <taxon>Sordariomycetes</taxon>
        <taxon>Hypocreomycetidae</taxon>
        <taxon>Hypocreales</taxon>
        <taxon>Bionectriaceae</taxon>
        <taxon>Clonostachys</taxon>
    </lineage>
</organism>
<proteinExistence type="predicted"/>
<keyword evidence="2" id="KW-1185">Reference proteome</keyword>
<gene>
    <name evidence="1" type="ORF">CCHLO57077_00017895</name>
</gene>
<dbReference type="AlphaFoldDB" id="A0AA35LRF1"/>
<name>A0AA35LRF1_9HYPO</name>
<evidence type="ECO:0000313" key="2">
    <source>
        <dbReference type="Proteomes" id="UP001160390"/>
    </source>
</evidence>
<dbReference type="Proteomes" id="UP001160390">
    <property type="component" value="Unassembled WGS sequence"/>
</dbReference>
<accession>A0AA35LRF1</accession>
<reference evidence="1" key="1">
    <citation type="submission" date="2023-01" db="EMBL/GenBank/DDBJ databases">
        <authorList>
            <person name="Piombo E."/>
        </authorList>
    </citation>
    <scope>NUCLEOTIDE SEQUENCE</scope>
</reference>
<protein>
    <submittedName>
        <fullName evidence="1">Uncharacterized protein</fullName>
    </submittedName>
</protein>
<sequence length="73" mass="7891">MVLIAFIMISKNKMEKGLETEQKRLFVKDPLDSSPAELPDDGGKAVLGNKPEDSGGVACSCNDIEEIKSHSVE</sequence>